<dbReference type="Pfam" id="PF17652">
    <property type="entry name" value="Glyco_hydro81C"/>
    <property type="match status" value="1"/>
</dbReference>
<dbReference type="EC" id="3.2.1.39" evidence="3"/>
<evidence type="ECO:0000256" key="5">
    <source>
        <dbReference type="ARBA" id="ARBA00023277"/>
    </source>
</evidence>
<dbReference type="STRING" id="1798396.A2973_03315"/>
<evidence type="ECO:0000256" key="3">
    <source>
        <dbReference type="ARBA" id="ARBA00012780"/>
    </source>
</evidence>
<dbReference type="GO" id="GO:0052861">
    <property type="term" value="F:endo-1,3(4)-beta-glucanase activity"/>
    <property type="evidence" value="ECO:0007669"/>
    <property type="project" value="InterPro"/>
</dbReference>
<keyword evidence="6" id="KW-0326">Glycosidase</keyword>
<evidence type="ECO:0000256" key="2">
    <source>
        <dbReference type="ARBA" id="ARBA00010730"/>
    </source>
</evidence>
<gene>
    <name evidence="11" type="ORF">A2973_03315</name>
</gene>
<dbReference type="Gene3D" id="2.70.98.30">
    <property type="entry name" value="Golgi alpha-mannosidase II, domain 4"/>
    <property type="match status" value="1"/>
</dbReference>
<keyword evidence="9" id="KW-1133">Transmembrane helix</keyword>
<dbReference type="GO" id="GO:0000272">
    <property type="term" value="P:polysaccharide catabolic process"/>
    <property type="evidence" value="ECO:0007669"/>
    <property type="project" value="UniProtKB-KW"/>
</dbReference>
<dbReference type="GO" id="GO:0071555">
    <property type="term" value="P:cell wall organization"/>
    <property type="evidence" value="ECO:0007669"/>
    <property type="project" value="UniProtKB-KW"/>
</dbReference>
<accession>A0A1F6B1E1</accession>
<evidence type="ECO:0000256" key="8">
    <source>
        <dbReference type="ARBA" id="ARBA00023326"/>
    </source>
</evidence>
<evidence type="ECO:0000259" key="10">
    <source>
        <dbReference type="Pfam" id="PF17652"/>
    </source>
</evidence>
<feature type="transmembrane region" description="Helical" evidence="9">
    <location>
        <begin position="7"/>
        <end position="28"/>
    </location>
</feature>
<dbReference type="Proteomes" id="UP000176409">
    <property type="component" value="Unassembled WGS sequence"/>
</dbReference>
<sequence length="659" mass="74197">MKSRTKSIGEITVVILLFALLFLSMKYYRSDRTVQFLWKKWSDQSQPSPVVHSNQWYSSLYTSFPTYPLYAQPLVYKISPSCFGISSPPITASSNAVVASYREDFCVELESPYDAPRLDRVDDWTVSLALASGKNELGKVTIGHGVPYAIFQTNSSEVVIKSKNALEIPSGRGGGENLGKTISSDTIEFHINGNRYALYLPKATTISITKTSLLFSKPKRFLVALLPDTKSAEIFDSIRNLEIVGTRVHHTIKDGRLVTDYTVETRGSTPFLALYPHQVQALTSPLQETGTYKTIRGDLKLFRTNKFTTSLNIPAMPVTFPSLADPPRDLTNAIRSDVATYINGVVPESHDYFFGTWLGRGVTLFQLAQAVGLQEVSDQVYQFVKPLLLERLQSFTIDTKQQSLISTRPEFGNEKLNDHHLHYGYFIRAASVFGAYDPVILPTISPQISEMVGDIATTQRTGATYPFLRTFDIYEGHSWADGYAQFHDGNNQESSSEAIHAWYAVFLWGKLTNNSELTSYAQYLFTTEVDSALEYWFNRNNIYQLPYQHAIASIVWGGKVDFATWFSPDVDKKYGIQLLPITPASLYLGTLSSWEKYEEDYQENGGKETEGWGNLFAMWKSFYKPGEVDGIASQIQTGEENHPRSLLLYLMAVQKNHPL</sequence>
<evidence type="ECO:0000256" key="4">
    <source>
        <dbReference type="ARBA" id="ARBA00022801"/>
    </source>
</evidence>
<reference evidence="11 12" key="1">
    <citation type="journal article" date="2016" name="Nat. Commun.">
        <title>Thousands of microbial genomes shed light on interconnected biogeochemical processes in an aquifer system.</title>
        <authorList>
            <person name="Anantharaman K."/>
            <person name="Brown C.T."/>
            <person name="Hug L.A."/>
            <person name="Sharon I."/>
            <person name="Castelle C.J."/>
            <person name="Probst A.J."/>
            <person name="Thomas B.C."/>
            <person name="Singh A."/>
            <person name="Wilkins M.J."/>
            <person name="Karaoz U."/>
            <person name="Brodie E.L."/>
            <person name="Williams K.H."/>
            <person name="Hubbard S.S."/>
            <person name="Banfield J.F."/>
        </authorList>
    </citation>
    <scope>NUCLEOTIDE SEQUENCE [LARGE SCALE GENOMIC DNA]</scope>
</reference>
<evidence type="ECO:0000256" key="7">
    <source>
        <dbReference type="ARBA" id="ARBA00023316"/>
    </source>
</evidence>
<dbReference type="PROSITE" id="PS52008">
    <property type="entry name" value="GH81"/>
    <property type="match status" value="1"/>
</dbReference>
<protein>
    <recommendedName>
        <fullName evidence="3">glucan endo-1,3-beta-D-glucosidase</fullName>
        <ecNumber evidence="3">3.2.1.39</ecNumber>
    </recommendedName>
</protein>
<keyword evidence="8" id="KW-0624">Polysaccharide degradation</keyword>
<dbReference type="EMBL" id="MFJZ01000005">
    <property type="protein sequence ID" value="OGG30745.1"/>
    <property type="molecule type" value="Genomic_DNA"/>
</dbReference>
<evidence type="ECO:0000256" key="1">
    <source>
        <dbReference type="ARBA" id="ARBA00000382"/>
    </source>
</evidence>
<comment type="caution">
    <text evidence="11">The sequence shown here is derived from an EMBL/GenBank/DDBJ whole genome shotgun (WGS) entry which is preliminary data.</text>
</comment>
<keyword evidence="9" id="KW-0472">Membrane</keyword>
<dbReference type="AlphaFoldDB" id="A0A1F6B1E1"/>
<evidence type="ECO:0000313" key="12">
    <source>
        <dbReference type="Proteomes" id="UP000176409"/>
    </source>
</evidence>
<dbReference type="GO" id="GO:0042973">
    <property type="term" value="F:glucan endo-1,3-beta-D-glucosidase activity"/>
    <property type="evidence" value="ECO:0007669"/>
    <property type="project" value="UniProtKB-EC"/>
</dbReference>
<dbReference type="InterPro" id="IPR040720">
    <property type="entry name" value="GH81_C"/>
</dbReference>
<dbReference type="PANTHER" id="PTHR31983:SF0">
    <property type="entry name" value="GLUCAN ENDO-1,3-BETA-D-GLUCOSIDASE 2"/>
    <property type="match status" value="1"/>
</dbReference>
<keyword evidence="7" id="KW-0961">Cell wall biogenesis/degradation</keyword>
<keyword evidence="5" id="KW-0119">Carbohydrate metabolism</keyword>
<feature type="domain" description="Glycosyl hydrolase family 81 C-terminal" evidence="10">
    <location>
        <begin position="392"/>
        <end position="624"/>
    </location>
</feature>
<name>A0A1F6B1E1_9BACT</name>
<keyword evidence="4" id="KW-0378">Hydrolase</keyword>
<evidence type="ECO:0000256" key="6">
    <source>
        <dbReference type="ARBA" id="ARBA00023295"/>
    </source>
</evidence>
<organism evidence="11 12">
    <name type="scientific">Candidatus Gottesmanbacteria bacterium RIFCSPLOWO2_01_FULL_49_10</name>
    <dbReference type="NCBI Taxonomy" id="1798396"/>
    <lineage>
        <taxon>Bacteria</taxon>
        <taxon>Candidatus Gottesmaniibacteriota</taxon>
    </lineage>
</organism>
<keyword evidence="9" id="KW-0812">Transmembrane</keyword>
<evidence type="ECO:0000313" key="11">
    <source>
        <dbReference type="EMBL" id="OGG30745.1"/>
    </source>
</evidence>
<dbReference type="PANTHER" id="PTHR31983">
    <property type="entry name" value="ENDO-1,3(4)-BETA-GLUCANASE 1"/>
    <property type="match status" value="1"/>
</dbReference>
<comment type="similarity">
    <text evidence="2">Belongs to the glycosyl hydrolase 81 family.</text>
</comment>
<comment type="catalytic activity">
    <reaction evidence="1">
        <text>Hydrolysis of (1-&gt;3)-beta-D-glucosidic linkages in (1-&gt;3)-beta-D-glucans.</text>
        <dbReference type="EC" id="3.2.1.39"/>
    </reaction>
</comment>
<evidence type="ECO:0000256" key="9">
    <source>
        <dbReference type="SAM" id="Phobius"/>
    </source>
</evidence>
<proteinExistence type="inferred from homology"/>
<dbReference type="InterPro" id="IPR005200">
    <property type="entry name" value="Endo-beta-glucanase"/>
</dbReference>